<dbReference type="Gene3D" id="2.160.10.20">
    <property type="entry name" value="Insect antifreeze protein"/>
    <property type="match status" value="1"/>
</dbReference>
<dbReference type="EMBL" id="JAASQI010000002">
    <property type="protein sequence ID" value="NIJ57253.1"/>
    <property type="molecule type" value="Genomic_DNA"/>
</dbReference>
<accession>A0ABX0UXY1</accession>
<evidence type="ECO:0000313" key="2">
    <source>
        <dbReference type="Proteomes" id="UP001429580"/>
    </source>
</evidence>
<comment type="caution">
    <text evidence="1">The sequence shown here is derived from an EMBL/GenBank/DDBJ whole genome shotgun (WGS) entry which is preliminary data.</text>
</comment>
<gene>
    <name evidence="1" type="ORF">FHS82_001079</name>
</gene>
<organism evidence="1 2">
    <name type="scientific">Pseudochelatococcus lubricantis</name>
    <dbReference type="NCBI Taxonomy" id="1538102"/>
    <lineage>
        <taxon>Bacteria</taxon>
        <taxon>Pseudomonadati</taxon>
        <taxon>Pseudomonadota</taxon>
        <taxon>Alphaproteobacteria</taxon>
        <taxon>Hyphomicrobiales</taxon>
        <taxon>Chelatococcaceae</taxon>
        <taxon>Pseudochelatococcus</taxon>
    </lineage>
</organism>
<sequence>MADSDITVATLTAAQAGPGAILVTPVTTGGSCLPYMALDAVEIWASTTNSRGSSIKVGDTVLGFIHADLPANTTRYYWARARDVSDNNGDWYPASATAGISATTTSADVADGSITENKLANGAVTENKVGNGAVTTTKIANLAITTAKIGDAQITQTKIGNAAIVNAHLGNAIIAEANIQNAAITNAKIASLTADKVSAGTFTGLTFRTAATGTRVEISADTNDITAYVSGGQASLGGTDNVGLRISNSTGNGLIVRAKSVTENAPASMFEGTATNGPAVGIYSVGQLTGHALRCTTRLNASSGDSLGGQAIVGVAQGGGGHAVYAEKGSFAPFTGSHDAFIAKDEPTEIGDIVCDLKVIARSGVDDTVTEVYVAEDDADPAAVGVVSRRLPFEPASLIGGLPQAEGTTRLREILAERYDRLAINSVGEGQVNVCGRGGDIRAGDLIMTSTLRGKGQRQPDGIMRAYTVAKARESVTFSGADDWKRVSCIYLCG</sequence>
<dbReference type="Proteomes" id="UP001429580">
    <property type="component" value="Unassembled WGS sequence"/>
</dbReference>
<protein>
    <submittedName>
        <fullName evidence="1">Uncharacterized protein</fullName>
    </submittedName>
</protein>
<dbReference type="RefSeq" id="WP_166949588.1">
    <property type="nucleotide sequence ID" value="NZ_JAASQI010000002.1"/>
</dbReference>
<name>A0ABX0UXY1_9HYPH</name>
<proteinExistence type="predicted"/>
<keyword evidence="2" id="KW-1185">Reference proteome</keyword>
<evidence type="ECO:0000313" key="1">
    <source>
        <dbReference type="EMBL" id="NIJ57253.1"/>
    </source>
</evidence>
<reference evidence="1 2" key="1">
    <citation type="submission" date="2020-03" db="EMBL/GenBank/DDBJ databases">
        <title>Genomic Encyclopedia of Type Strains, Phase IV (KMG-IV): sequencing the most valuable type-strain genomes for metagenomic binning, comparative biology and taxonomic classification.</title>
        <authorList>
            <person name="Goeker M."/>
        </authorList>
    </citation>
    <scope>NUCLEOTIDE SEQUENCE [LARGE SCALE GENOMIC DNA]</scope>
    <source>
        <strain evidence="1 2">DSM 103870</strain>
    </source>
</reference>